<dbReference type="OrthoDB" id="310870at2759"/>
<dbReference type="InterPro" id="IPR050927">
    <property type="entry name" value="TRPM"/>
</dbReference>
<feature type="transmembrane region" description="Helical" evidence="8">
    <location>
        <begin position="782"/>
        <end position="802"/>
    </location>
</feature>
<evidence type="ECO:0000259" key="9">
    <source>
        <dbReference type="Pfam" id="PF00520"/>
    </source>
</evidence>
<evidence type="ECO:0000313" key="14">
    <source>
        <dbReference type="Proteomes" id="UP000663832"/>
    </source>
</evidence>
<feature type="transmembrane region" description="Helical" evidence="8">
    <location>
        <begin position="973"/>
        <end position="998"/>
    </location>
</feature>
<evidence type="ECO:0000256" key="8">
    <source>
        <dbReference type="SAM" id="Phobius"/>
    </source>
</evidence>
<dbReference type="EMBL" id="CAJNOI010000015">
    <property type="protein sequence ID" value="CAF0811822.1"/>
    <property type="molecule type" value="Genomic_DNA"/>
</dbReference>
<dbReference type="PANTHER" id="PTHR13800">
    <property type="entry name" value="TRANSIENT RECEPTOR POTENTIAL CATION CHANNEL, SUBFAMILY M, MEMBER 6"/>
    <property type="match status" value="1"/>
</dbReference>
<sequence>MSRFIGEQVRRVKQTIEKLHIQPSDDSPENTLTRDYGFLKFNEQEIDSTTRLSQYIRLALNTDPGTVIQFMKKAWNLRTPDLIISITGGAKHCELAARLKKNFQIGLVSAAATTNAWIITAGTNAGVVQEVGEALNNYRYKNQKDGVDIPCIGIGSWGYTARNELFLMDYMVHLYQFYYFHPLNLKHDQVVHFNFGIDALQMVGESVYGIKTYIVPQKQEKRCELESNHTHFLLFDDGLVKPENVLPLRADIEVNLRRLNIEQTIEGAVHTLIPIVMVLVEGGRSSIKTVCEALDANTPVVVVKGSGRAADLVAELHICYSKIFNDSNVDNDNDNDHKSTHQTGFVAASLRLTEINSIFAKAKLHNTWIDTIRDDLCRMLSERSQLVTIFDFDNETQHGKLEDAILEAVFNAAKYYHQTNDQHRSAAELKLASAWHNVEYARRAIFTDLNISKWSNEDLRQGLVDALSRGYIDFIELFIEYGITLEKLTIKDLDYLYSTAYIDKVLPLKKIKYTVPTRDDFYAVYMRNYIEVYNDKNVPLGDHALRDLFFWAIFLDRFDLALYLCSKTWNQSVAPLFGARIYAKAAAMTLDSETKQLYKHNAEKLDKYAASLVDRCFECDRDFAVNILKRPAIAFFNVLPLKLALKANCRAFLASKCVQRYLDNEWFGNINYKRQNINFRIFLCSVFFPLIPFFCHTLPYIHRHQPYNPNAVVRSRNPNSSTHPRTASNVRWTEKIVYFYKAPIVRFYYNLIFFFVFLGLFSFVLLVDYFPLNVYNGTRSGIRGLPLPITEICLHVCIWGIIIEELRQFFLMHSYDEYLDEISNIIDMTAIILYIIGFITRFVVIEGFFTFSKIIFGLDLILWYIRILHLFAAYERLGPKLIMIFNTMKDLLFFVCFILIFLFGFSITSWSLIITSSQVQWIYDKRGDLLNVTVSENGTHGWNWKLLRDVTNYGVWKVFGQVDEIESDNSYSAVAFILAILFVAISNVLLLNVLVALFNVTIENVQDQSHDIWRYQRFLLVNEFRQKSLLPPPFNTLYCLINAIVRFIAHRQKRYRNHRLIPDEKLTVDIIETGDGLTVPRLKITDSMKRENAIVEDFWRDLLKQMEEKKNKLKYDIL</sequence>
<dbReference type="InterPro" id="IPR041491">
    <property type="entry name" value="TRPM_SLOG"/>
</dbReference>
<feature type="domain" description="TRPM SLOG" evidence="10">
    <location>
        <begin position="211"/>
        <end position="321"/>
    </location>
</feature>
<evidence type="ECO:0000256" key="7">
    <source>
        <dbReference type="ARBA" id="ARBA00023303"/>
    </source>
</evidence>
<proteinExistence type="predicted"/>
<dbReference type="PANTHER" id="PTHR13800:SF1">
    <property type="entry name" value="TRANSIENT RECEPTOR POTENTIAL CATION CHANNEL TRPM"/>
    <property type="match status" value="1"/>
</dbReference>
<keyword evidence="7" id="KW-0407">Ion channel</keyword>
<organism evidence="13 15">
    <name type="scientific">Adineta steineri</name>
    <dbReference type="NCBI Taxonomy" id="433720"/>
    <lineage>
        <taxon>Eukaryota</taxon>
        <taxon>Metazoa</taxon>
        <taxon>Spiralia</taxon>
        <taxon>Gnathifera</taxon>
        <taxon>Rotifera</taxon>
        <taxon>Eurotatoria</taxon>
        <taxon>Bdelloidea</taxon>
        <taxon>Adinetida</taxon>
        <taxon>Adinetidae</taxon>
        <taxon>Adineta</taxon>
    </lineage>
</organism>
<evidence type="ECO:0000313" key="15">
    <source>
        <dbReference type="Proteomes" id="UP000663877"/>
    </source>
</evidence>
<evidence type="ECO:0000256" key="1">
    <source>
        <dbReference type="ARBA" id="ARBA00004141"/>
    </source>
</evidence>
<dbReference type="AlphaFoldDB" id="A0A813TMI3"/>
<gene>
    <name evidence="13" type="ORF">BJG266_LOCUS5779</name>
    <name evidence="12" type="ORF">QVE165_LOCUS3436</name>
</gene>
<dbReference type="InterPro" id="IPR005821">
    <property type="entry name" value="Ion_trans_dom"/>
</dbReference>
<evidence type="ECO:0000259" key="10">
    <source>
        <dbReference type="Pfam" id="PF18139"/>
    </source>
</evidence>
<evidence type="ECO:0000256" key="6">
    <source>
        <dbReference type="ARBA" id="ARBA00023136"/>
    </source>
</evidence>
<dbReference type="Pfam" id="PF18139">
    <property type="entry name" value="LSDAT_euk"/>
    <property type="match status" value="2"/>
</dbReference>
<accession>A0A813TMI3</accession>
<feature type="transmembrane region" description="Helical" evidence="8">
    <location>
        <begin position="851"/>
        <end position="871"/>
    </location>
</feature>
<dbReference type="GO" id="GO:0030001">
    <property type="term" value="P:metal ion transport"/>
    <property type="evidence" value="ECO:0007669"/>
    <property type="project" value="TreeGrafter"/>
</dbReference>
<feature type="domain" description="Ion transport" evidence="9">
    <location>
        <begin position="749"/>
        <end position="1009"/>
    </location>
</feature>
<dbReference type="Proteomes" id="UP000663832">
    <property type="component" value="Unassembled WGS sequence"/>
</dbReference>
<feature type="transmembrane region" description="Helical" evidence="8">
    <location>
        <begin position="891"/>
        <end position="913"/>
    </location>
</feature>
<feature type="domain" description="TRPM SLOG" evidence="10">
    <location>
        <begin position="54"/>
        <end position="179"/>
    </location>
</feature>
<feature type="transmembrane region" description="Helical" evidence="8">
    <location>
        <begin position="822"/>
        <end position="844"/>
    </location>
</feature>
<dbReference type="InterPro" id="IPR057366">
    <property type="entry name" value="TRPM-like"/>
</dbReference>
<evidence type="ECO:0000313" key="13">
    <source>
        <dbReference type="EMBL" id="CAF0811822.1"/>
    </source>
</evidence>
<name>A0A813TMI3_9BILA</name>
<dbReference type="Proteomes" id="UP000663877">
    <property type="component" value="Unassembled WGS sequence"/>
</dbReference>
<keyword evidence="14" id="KW-1185">Reference proteome</keyword>
<evidence type="ECO:0000259" key="11">
    <source>
        <dbReference type="Pfam" id="PF25508"/>
    </source>
</evidence>
<evidence type="ECO:0000313" key="12">
    <source>
        <dbReference type="EMBL" id="CAF0786062.1"/>
    </source>
</evidence>
<evidence type="ECO:0000256" key="3">
    <source>
        <dbReference type="ARBA" id="ARBA00022692"/>
    </source>
</evidence>
<evidence type="ECO:0000256" key="4">
    <source>
        <dbReference type="ARBA" id="ARBA00022989"/>
    </source>
</evidence>
<protein>
    <submittedName>
        <fullName evidence="13">Uncharacterized protein</fullName>
    </submittedName>
</protein>
<keyword evidence="6 8" id="KW-0472">Membrane</keyword>
<dbReference type="EMBL" id="CAJNOM010000012">
    <property type="protein sequence ID" value="CAF0786062.1"/>
    <property type="molecule type" value="Genomic_DNA"/>
</dbReference>
<comment type="subcellular location">
    <subcellularLocation>
        <location evidence="1">Membrane</location>
        <topology evidence="1">Multi-pass membrane protein</topology>
    </subcellularLocation>
</comment>
<evidence type="ECO:0000256" key="5">
    <source>
        <dbReference type="ARBA" id="ARBA00023065"/>
    </source>
</evidence>
<keyword evidence="3 8" id="KW-0812">Transmembrane</keyword>
<keyword evidence="2" id="KW-0813">Transport</keyword>
<dbReference type="Pfam" id="PF25508">
    <property type="entry name" value="TRPM2"/>
    <property type="match status" value="1"/>
</dbReference>
<feature type="transmembrane region" description="Helical" evidence="8">
    <location>
        <begin position="681"/>
        <end position="701"/>
    </location>
</feature>
<feature type="domain" description="TRPM-like" evidence="11">
    <location>
        <begin position="537"/>
        <end position="654"/>
    </location>
</feature>
<feature type="transmembrane region" description="Helical" evidence="8">
    <location>
        <begin position="747"/>
        <end position="770"/>
    </location>
</feature>
<dbReference type="GO" id="GO:0005886">
    <property type="term" value="C:plasma membrane"/>
    <property type="evidence" value="ECO:0007669"/>
    <property type="project" value="TreeGrafter"/>
</dbReference>
<dbReference type="Pfam" id="PF00520">
    <property type="entry name" value="Ion_trans"/>
    <property type="match status" value="1"/>
</dbReference>
<evidence type="ECO:0000256" key="2">
    <source>
        <dbReference type="ARBA" id="ARBA00022448"/>
    </source>
</evidence>
<comment type="caution">
    <text evidence="13">The sequence shown here is derived from an EMBL/GenBank/DDBJ whole genome shotgun (WGS) entry which is preliminary data.</text>
</comment>
<reference evidence="13" key="1">
    <citation type="submission" date="2021-02" db="EMBL/GenBank/DDBJ databases">
        <authorList>
            <person name="Nowell W R."/>
        </authorList>
    </citation>
    <scope>NUCLEOTIDE SEQUENCE</scope>
</reference>
<keyword evidence="5" id="KW-0406">Ion transport</keyword>
<dbReference type="GO" id="GO:0005261">
    <property type="term" value="F:monoatomic cation channel activity"/>
    <property type="evidence" value="ECO:0007669"/>
    <property type="project" value="TreeGrafter"/>
</dbReference>
<keyword evidence="4 8" id="KW-1133">Transmembrane helix</keyword>